<dbReference type="Proteomes" id="UP000093000">
    <property type="component" value="Unassembled WGS sequence"/>
</dbReference>
<dbReference type="STRING" id="101091.A0A1C7N4A5"/>
<feature type="compositionally biased region" description="Polar residues" evidence="1">
    <location>
        <begin position="23"/>
        <end position="41"/>
    </location>
</feature>
<accession>A0A1C7N4A5</accession>
<keyword evidence="4" id="KW-1185">Reference proteome</keyword>
<feature type="compositionally biased region" description="Polar residues" evidence="1">
    <location>
        <begin position="546"/>
        <end position="564"/>
    </location>
</feature>
<organism evidence="3 4">
    <name type="scientific">Choanephora cucurbitarum</name>
    <dbReference type="NCBI Taxonomy" id="101091"/>
    <lineage>
        <taxon>Eukaryota</taxon>
        <taxon>Fungi</taxon>
        <taxon>Fungi incertae sedis</taxon>
        <taxon>Mucoromycota</taxon>
        <taxon>Mucoromycotina</taxon>
        <taxon>Mucoromycetes</taxon>
        <taxon>Mucorales</taxon>
        <taxon>Mucorineae</taxon>
        <taxon>Choanephoraceae</taxon>
        <taxon>Choanephoroideae</taxon>
        <taxon>Choanephora</taxon>
    </lineage>
</organism>
<feature type="compositionally biased region" description="Polar residues" evidence="1">
    <location>
        <begin position="590"/>
        <end position="610"/>
    </location>
</feature>
<sequence length="627" mass="70533">MNSSHLSNLPSVRLASGIEMQHRWSSNESPSEQPKNNQSPQVIKMTPNRGSEGTTITVVVQSLPSNPVKLAFNSLVVNTKQLQSQNITSLVATVPPFQHTQSTSAQVPISICMINGDAVTATWTIADFVYDFVKPKQETKQEKKEDLKEENTLYSDKRSAFLATYQNKTDDYLGNSNYDTFYNENPSYNSSYNNNNSYYHDNKYAYRSNSQDRTEDNTTISYPSSEPSNPVNLFNPTSSNYTNMMTGLEPQAYSPPQPPTYHSNTLGNTVSPYQPTMRHQHAYGYNKSSSHFPTTSVANYQPYPGLISRANLKIMGDLESMAKSWNPTEWEHRRRLVQFWREQNGNEIRCTFDAVAQGERVTHSQQIVVSCIYWAERNDCFITSVDCIHLLESLMDLRFSVEEKNRVRRNLEGFRPLTVSKCKADSADFFKLIMSFPNPKPRNIEKDVKVFPWKTLPYALKKIITKYTASSYHHQNNSNQIPISHSMQPRSANHSSGSDPFSSSAGRSSSPTGQKTGMNPYYSPIYRPSYQYHSHTMPASHPTPTPAMTESSHSNLPLTTIYPDSTTSTSSSSSSSIQAFTSPYPPATPQPNSFSRLSHSPSTPHISYSYQAIVPPPSESMMTQATP</sequence>
<dbReference type="PANTHER" id="PTHR39463">
    <property type="entry name" value="MEDUSA"/>
    <property type="match status" value="1"/>
</dbReference>
<evidence type="ECO:0000313" key="4">
    <source>
        <dbReference type="Proteomes" id="UP000093000"/>
    </source>
</evidence>
<feature type="region of interest" description="Disordered" evidence="1">
    <location>
        <begin position="22"/>
        <end position="50"/>
    </location>
</feature>
<dbReference type="EMBL" id="LUGH01000942">
    <property type="protein sequence ID" value="OBZ82144.1"/>
    <property type="molecule type" value="Genomic_DNA"/>
</dbReference>
<evidence type="ECO:0000256" key="1">
    <source>
        <dbReference type="SAM" id="MobiDB-lite"/>
    </source>
</evidence>
<feature type="domain" description="DUF7082" evidence="2">
    <location>
        <begin position="309"/>
        <end position="464"/>
    </location>
</feature>
<name>A0A1C7N4A5_9FUNG</name>
<dbReference type="InterPro" id="IPR055509">
    <property type="entry name" value="DUF7082"/>
</dbReference>
<feature type="compositionally biased region" description="Polar residues" evidence="1">
    <location>
        <begin position="217"/>
        <end position="245"/>
    </location>
</feature>
<dbReference type="OrthoDB" id="1751210at2759"/>
<dbReference type="InParanoid" id="A0A1C7N4A5"/>
<proteinExistence type="predicted"/>
<feature type="region of interest" description="Disordered" evidence="1">
    <location>
        <begin position="475"/>
        <end position="520"/>
    </location>
</feature>
<feature type="region of interest" description="Disordered" evidence="1">
    <location>
        <begin position="208"/>
        <end position="259"/>
    </location>
</feature>
<dbReference type="GO" id="GO:0005634">
    <property type="term" value="C:nucleus"/>
    <property type="evidence" value="ECO:0007669"/>
    <property type="project" value="TreeGrafter"/>
</dbReference>
<gene>
    <name evidence="3" type="ORF">A0J61_09804</name>
</gene>
<evidence type="ECO:0000313" key="3">
    <source>
        <dbReference type="EMBL" id="OBZ82144.1"/>
    </source>
</evidence>
<feature type="region of interest" description="Disordered" evidence="1">
    <location>
        <begin position="533"/>
        <end position="627"/>
    </location>
</feature>
<feature type="compositionally biased region" description="Low complexity" evidence="1">
    <location>
        <begin position="565"/>
        <end position="576"/>
    </location>
</feature>
<comment type="caution">
    <text evidence="3">The sequence shown here is derived from an EMBL/GenBank/DDBJ whole genome shotgun (WGS) entry which is preliminary data.</text>
</comment>
<dbReference type="Pfam" id="PF23305">
    <property type="entry name" value="DUF7082"/>
    <property type="match status" value="1"/>
</dbReference>
<feature type="compositionally biased region" description="Polar residues" evidence="1">
    <location>
        <begin position="475"/>
        <end position="494"/>
    </location>
</feature>
<evidence type="ECO:0000259" key="2">
    <source>
        <dbReference type="Pfam" id="PF23305"/>
    </source>
</evidence>
<protein>
    <recommendedName>
        <fullName evidence="2">DUF7082 domain-containing protein</fullName>
    </recommendedName>
</protein>
<feature type="compositionally biased region" description="Low complexity" evidence="1">
    <location>
        <begin position="495"/>
        <end position="510"/>
    </location>
</feature>
<dbReference type="PANTHER" id="PTHR39463:SF1">
    <property type="entry name" value="MEDUSA"/>
    <property type="match status" value="1"/>
</dbReference>
<reference evidence="3 4" key="1">
    <citation type="submission" date="2016-03" db="EMBL/GenBank/DDBJ databases">
        <title>Choanephora cucurbitarum.</title>
        <authorList>
            <person name="Min B."/>
            <person name="Park H."/>
            <person name="Park J.-H."/>
            <person name="Shin H.-D."/>
            <person name="Choi I.-G."/>
        </authorList>
    </citation>
    <scope>NUCLEOTIDE SEQUENCE [LARGE SCALE GENOMIC DNA]</scope>
    <source>
        <strain evidence="3 4">KUS-F28377</strain>
    </source>
</reference>
<dbReference type="AlphaFoldDB" id="A0A1C7N4A5"/>